<accession>A0A699KX83</accession>
<reference evidence="1" key="1">
    <citation type="journal article" date="2019" name="Sci. Rep.">
        <title>Draft genome of Tanacetum cinerariifolium, the natural source of mosquito coil.</title>
        <authorList>
            <person name="Yamashiro T."/>
            <person name="Shiraishi A."/>
            <person name="Satake H."/>
            <person name="Nakayama K."/>
        </authorList>
    </citation>
    <scope>NUCLEOTIDE SEQUENCE</scope>
</reference>
<dbReference type="GO" id="GO:0003676">
    <property type="term" value="F:nucleic acid binding"/>
    <property type="evidence" value="ECO:0007669"/>
    <property type="project" value="InterPro"/>
</dbReference>
<name>A0A699KX83_TANCI</name>
<proteinExistence type="predicted"/>
<comment type="caution">
    <text evidence="1">The sequence shown here is derived from an EMBL/GenBank/DDBJ whole genome shotgun (WGS) entry which is preliminary data.</text>
</comment>
<protein>
    <submittedName>
        <fullName evidence="1">Uncharacterized protein</fullName>
    </submittedName>
</protein>
<sequence>YKDAKSLFAAIETRFGGNEATKKTQKTLLKQMYENFSATSTESVDFNFNRLRKINKSDLDTMSIDDLYKNFKIVEQEVKRTTSSNSSSQNMAFVSSPSANSTNDVYTAYEVSTASTQSSTASTKLALLSMRAKRFFQKTRKKITINGSDIAGFDKSKLECYNCYKMGLFARECRGPRNQDIRNKYQDNFRRTVNAKETPPKAMVAIDG</sequence>
<dbReference type="GO" id="GO:0008270">
    <property type="term" value="F:zinc ion binding"/>
    <property type="evidence" value="ECO:0007669"/>
    <property type="project" value="InterPro"/>
</dbReference>
<feature type="non-terminal residue" evidence="1">
    <location>
        <position position="1"/>
    </location>
</feature>
<feature type="non-terminal residue" evidence="1">
    <location>
        <position position="208"/>
    </location>
</feature>
<dbReference type="EMBL" id="BKCJ010550391">
    <property type="protein sequence ID" value="GFB09267.1"/>
    <property type="molecule type" value="Genomic_DNA"/>
</dbReference>
<dbReference type="AlphaFoldDB" id="A0A699KX83"/>
<dbReference type="InterPro" id="IPR036875">
    <property type="entry name" value="Znf_CCHC_sf"/>
</dbReference>
<dbReference type="SUPFAM" id="SSF57756">
    <property type="entry name" value="Retrovirus zinc finger-like domains"/>
    <property type="match status" value="1"/>
</dbReference>
<organism evidence="1">
    <name type="scientific">Tanacetum cinerariifolium</name>
    <name type="common">Dalmatian daisy</name>
    <name type="synonym">Chrysanthemum cinerariifolium</name>
    <dbReference type="NCBI Taxonomy" id="118510"/>
    <lineage>
        <taxon>Eukaryota</taxon>
        <taxon>Viridiplantae</taxon>
        <taxon>Streptophyta</taxon>
        <taxon>Embryophyta</taxon>
        <taxon>Tracheophyta</taxon>
        <taxon>Spermatophyta</taxon>
        <taxon>Magnoliopsida</taxon>
        <taxon>eudicotyledons</taxon>
        <taxon>Gunneridae</taxon>
        <taxon>Pentapetalae</taxon>
        <taxon>asterids</taxon>
        <taxon>campanulids</taxon>
        <taxon>Asterales</taxon>
        <taxon>Asteraceae</taxon>
        <taxon>Asteroideae</taxon>
        <taxon>Anthemideae</taxon>
        <taxon>Anthemidinae</taxon>
        <taxon>Tanacetum</taxon>
    </lineage>
</organism>
<gene>
    <name evidence="1" type="ORF">Tci_681238</name>
</gene>
<evidence type="ECO:0000313" key="1">
    <source>
        <dbReference type="EMBL" id="GFB09267.1"/>
    </source>
</evidence>